<gene>
    <name evidence="1" type="ORF">NCTC9426_00370</name>
</gene>
<protein>
    <submittedName>
        <fullName evidence="1">Uncharacterized protein</fullName>
    </submittedName>
</protein>
<organism evidence="1 2">
    <name type="scientific">Moraxella bovis</name>
    <dbReference type="NCBI Taxonomy" id="476"/>
    <lineage>
        <taxon>Bacteria</taxon>
        <taxon>Pseudomonadati</taxon>
        <taxon>Pseudomonadota</taxon>
        <taxon>Gammaproteobacteria</taxon>
        <taxon>Moraxellales</taxon>
        <taxon>Moraxellaceae</taxon>
        <taxon>Moraxella</taxon>
    </lineage>
</organism>
<proteinExistence type="predicted"/>
<sequence>MNSIDFIRSKGNDCIHTKNPKESNSDDDLNQCMEHLLNIYAYLFIAYFEKCRFGTNNEVLSLFSLLPPILRHIVLDYLFIQDNENLSVIDKLSLAKLKDFNQDTAIDWLDENKAHLINLSSVSDDGFTALAEKCGMHIALEIKQNAPNMYDLCYNRIQKVSNILETEGKLYKTFEEALPIFLKEKENVHKTNEIIEFLDIMDFIYLQRNPVDNNQLERLPSYQTMIFKG</sequence>
<accession>A0A378PP74</accession>
<dbReference type="EMBL" id="UGPZ01000002">
    <property type="protein sequence ID" value="STY90355.1"/>
    <property type="molecule type" value="Genomic_DNA"/>
</dbReference>
<reference evidence="1 2" key="1">
    <citation type="submission" date="2018-06" db="EMBL/GenBank/DDBJ databases">
        <authorList>
            <consortium name="Pathogen Informatics"/>
            <person name="Doyle S."/>
        </authorList>
    </citation>
    <scope>NUCLEOTIDE SEQUENCE [LARGE SCALE GENOMIC DNA]</scope>
    <source>
        <strain evidence="1 2">NCTC9426</strain>
    </source>
</reference>
<dbReference type="AlphaFoldDB" id="A0A378PP74"/>
<evidence type="ECO:0000313" key="1">
    <source>
        <dbReference type="EMBL" id="STY90355.1"/>
    </source>
</evidence>
<evidence type="ECO:0000313" key="2">
    <source>
        <dbReference type="Proteomes" id="UP000254133"/>
    </source>
</evidence>
<dbReference type="Proteomes" id="UP000254133">
    <property type="component" value="Unassembled WGS sequence"/>
</dbReference>
<name>A0A378PP74_MORBO</name>